<protein>
    <submittedName>
        <fullName evidence="1">Uncharacterized protein</fullName>
    </submittedName>
</protein>
<dbReference type="Proteomes" id="UP001497512">
    <property type="component" value="Chromosome 19"/>
</dbReference>
<keyword evidence="2" id="KW-1185">Reference proteome</keyword>
<evidence type="ECO:0000313" key="1">
    <source>
        <dbReference type="EMBL" id="CAK9212200.1"/>
    </source>
</evidence>
<accession>A0ABP0U7L2</accession>
<sequence>MILTGRTPRLRADNLLQALTAEMDDSGSVEATVAQFLQKVELIASIHDNVLIDVEQAQTQQKKNYATRKGKHLFEGLIVGLTMVKMKKPGKRRALTASWEGPYRFIGHTDGKGNLDFEEAGIDGARFMKVARLWTEKGNGTALEDLEKLLEEANGGLEEKIRSLFFLWKGDWKKEWRGGKRQNGEPGLALQADRESGGKLLNFVLVSSKVCLFLEGRQCCDEVS</sequence>
<dbReference type="EMBL" id="OZ019911">
    <property type="protein sequence ID" value="CAK9212200.1"/>
    <property type="molecule type" value="Genomic_DNA"/>
</dbReference>
<name>A0ABP0U7L2_9BRYO</name>
<organism evidence="1 2">
    <name type="scientific">Sphagnum troendelagicum</name>
    <dbReference type="NCBI Taxonomy" id="128251"/>
    <lineage>
        <taxon>Eukaryota</taxon>
        <taxon>Viridiplantae</taxon>
        <taxon>Streptophyta</taxon>
        <taxon>Embryophyta</taxon>
        <taxon>Bryophyta</taxon>
        <taxon>Sphagnophytina</taxon>
        <taxon>Sphagnopsida</taxon>
        <taxon>Sphagnales</taxon>
        <taxon>Sphagnaceae</taxon>
        <taxon>Sphagnum</taxon>
    </lineage>
</organism>
<proteinExistence type="predicted"/>
<reference evidence="1" key="1">
    <citation type="submission" date="2024-02" db="EMBL/GenBank/DDBJ databases">
        <authorList>
            <consortium name="ELIXIR-Norway"/>
            <consortium name="Elixir Norway"/>
        </authorList>
    </citation>
    <scope>NUCLEOTIDE SEQUENCE</scope>
</reference>
<evidence type="ECO:0000313" key="2">
    <source>
        <dbReference type="Proteomes" id="UP001497512"/>
    </source>
</evidence>
<gene>
    <name evidence="1" type="ORF">CSSPTR1EN2_LOCUS11117</name>
</gene>